<evidence type="ECO:0000313" key="20">
    <source>
        <dbReference type="EMBL" id="OEJ86396.1"/>
    </source>
</evidence>
<dbReference type="InterPro" id="IPR023395">
    <property type="entry name" value="MCP_dom_sf"/>
</dbReference>
<dbReference type="OrthoDB" id="6703404at2759"/>
<dbReference type="PANTHER" id="PTHR45928">
    <property type="entry name" value="RE38146P"/>
    <property type="match status" value="1"/>
</dbReference>
<dbReference type="SUPFAM" id="SSF103506">
    <property type="entry name" value="Mitochondrial carrier"/>
    <property type="match status" value="1"/>
</dbReference>
<evidence type="ECO:0000256" key="5">
    <source>
        <dbReference type="ARBA" id="ARBA00022737"/>
    </source>
</evidence>
<dbReference type="Gene3D" id="1.50.40.10">
    <property type="entry name" value="Mitochondrial carrier domain"/>
    <property type="match status" value="1"/>
</dbReference>
<evidence type="ECO:0000256" key="14">
    <source>
        <dbReference type="ARBA" id="ARBA00052823"/>
    </source>
</evidence>
<proteinExistence type="inferred from homology"/>
<evidence type="ECO:0000256" key="11">
    <source>
        <dbReference type="ARBA" id="ARBA00050441"/>
    </source>
</evidence>
<dbReference type="EMBL" id="LPNM01000006">
    <property type="protein sequence ID" value="OEJ86396.1"/>
    <property type="molecule type" value="Genomic_DNA"/>
</dbReference>
<evidence type="ECO:0000256" key="8">
    <source>
        <dbReference type="ARBA" id="ARBA00023128"/>
    </source>
</evidence>
<dbReference type="PROSITE" id="PS50920">
    <property type="entry name" value="SOLCAR"/>
    <property type="match status" value="3"/>
</dbReference>
<comment type="catalytic activity">
    <reaction evidence="13">
        <text>(2S)-2-isopropylmalate(in) + sulfate(out) = (2S)-2-isopropylmalate(out) + sulfate(in)</text>
        <dbReference type="Rhea" id="RHEA:76343"/>
        <dbReference type="ChEBI" id="CHEBI:1178"/>
        <dbReference type="ChEBI" id="CHEBI:16189"/>
    </reaction>
    <physiologicalReaction direction="left-to-right" evidence="13">
        <dbReference type="Rhea" id="RHEA:76344"/>
    </physiologicalReaction>
    <physiologicalReaction direction="right-to-left" evidence="13">
        <dbReference type="Rhea" id="RHEA:76345"/>
    </physiologicalReaction>
</comment>
<dbReference type="GO" id="GO:0055085">
    <property type="term" value="P:transmembrane transport"/>
    <property type="evidence" value="ECO:0007669"/>
    <property type="project" value="InterPro"/>
</dbReference>
<evidence type="ECO:0000256" key="10">
    <source>
        <dbReference type="ARBA" id="ARBA00050115"/>
    </source>
</evidence>
<feature type="transmembrane region" description="Helical" evidence="19">
    <location>
        <begin position="133"/>
        <end position="153"/>
    </location>
</feature>
<evidence type="ECO:0000256" key="19">
    <source>
        <dbReference type="SAM" id="Phobius"/>
    </source>
</evidence>
<dbReference type="GO" id="GO:0005743">
    <property type="term" value="C:mitochondrial inner membrane"/>
    <property type="evidence" value="ECO:0007669"/>
    <property type="project" value="UniProtKB-SubCell"/>
</dbReference>
<comment type="subcellular location">
    <subcellularLocation>
        <location evidence="1">Mitochondrion inner membrane</location>
        <topology evidence="1">Multi-pass membrane protein</topology>
    </subcellularLocation>
</comment>
<dbReference type="STRING" id="56408.A0A1E5RHP9"/>
<comment type="catalytic activity">
    <reaction evidence="10">
        <text>(2R,3S)-3-isopropylmalate(in) + sulfate(out) = (2R,3S)-3-isopropylmalate(out) + sulfate(in)</text>
        <dbReference type="Rhea" id="RHEA:76347"/>
        <dbReference type="ChEBI" id="CHEBI:16189"/>
        <dbReference type="ChEBI" id="CHEBI:35121"/>
    </reaction>
    <physiologicalReaction direction="left-to-right" evidence="10">
        <dbReference type="Rhea" id="RHEA:76348"/>
    </physiologicalReaction>
    <physiologicalReaction direction="right-to-left" evidence="10">
        <dbReference type="Rhea" id="RHEA:76349"/>
    </physiologicalReaction>
</comment>
<dbReference type="PRINTS" id="PR00926">
    <property type="entry name" value="MITOCARRIER"/>
</dbReference>
<gene>
    <name evidence="20" type="ORF">AWRI3579_g1456</name>
</gene>
<dbReference type="InterPro" id="IPR051508">
    <property type="entry name" value="Mito_Carrier_Antiporter"/>
</dbReference>
<evidence type="ECO:0000256" key="9">
    <source>
        <dbReference type="ARBA" id="ARBA00023136"/>
    </source>
</evidence>
<comment type="caution">
    <text evidence="20">The sequence shown here is derived from an EMBL/GenBank/DDBJ whole genome shotgun (WGS) entry which is preliminary data.</text>
</comment>
<evidence type="ECO:0000256" key="12">
    <source>
        <dbReference type="ARBA" id="ARBA00050559"/>
    </source>
</evidence>
<dbReference type="InterPro" id="IPR018108">
    <property type="entry name" value="MCP_transmembrane"/>
</dbReference>
<dbReference type="Proteomes" id="UP000095728">
    <property type="component" value="Unassembled WGS sequence"/>
</dbReference>
<dbReference type="FunCoup" id="A0A1E5RHP9">
    <property type="interactions" value="326"/>
</dbReference>
<organism evidence="20 21">
    <name type="scientific">Hanseniaspora osmophila</name>
    <dbReference type="NCBI Taxonomy" id="56408"/>
    <lineage>
        <taxon>Eukaryota</taxon>
        <taxon>Fungi</taxon>
        <taxon>Dikarya</taxon>
        <taxon>Ascomycota</taxon>
        <taxon>Saccharomycotina</taxon>
        <taxon>Saccharomycetes</taxon>
        <taxon>Saccharomycodales</taxon>
        <taxon>Saccharomycodaceae</taxon>
        <taxon>Hanseniaspora</taxon>
    </lineage>
</organism>
<feature type="repeat" description="Solcar" evidence="17">
    <location>
        <begin position="229"/>
        <end position="314"/>
    </location>
</feature>
<comment type="catalytic activity">
    <reaction evidence="11">
        <text>thiosulfate(in) + sulfate(out) = thiosulfate(out) + sulfate(in)</text>
        <dbReference type="Rhea" id="RHEA:73215"/>
        <dbReference type="ChEBI" id="CHEBI:16189"/>
        <dbReference type="ChEBI" id="CHEBI:33542"/>
    </reaction>
    <physiologicalReaction direction="left-to-right" evidence="11">
        <dbReference type="Rhea" id="RHEA:73216"/>
    </physiologicalReaction>
    <physiologicalReaction direction="right-to-left" evidence="11">
        <dbReference type="Rhea" id="RHEA:73217"/>
    </physiologicalReaction>
</comment>
<evidence type="ECO:0000256" key="3">
    <source>
        <dbReference type="ARBA" id="ARBA00022448"/>
    </source>
</evidence>
<evidence type="ECO:0000256" key="15">
    <source>
        <dbReference type="ARBA" id="ARBA00057233"/>
    </source>
</evidence>
<dbReference type="AlphaFoldDB" id="A0A1E5RHP9"/>
<keyword evidence="7 19" id="KW-1133">Transmembrane helix</keyword>
<keyword evidence="6" id="KW-0999">Mitochondrion inner membrane</keyword>
<accession>A0A1E5RHP9</accession>
<dbReference type="InParanoid" id="A0A1E5RHP9"/>
<comment type="catalytic activity">
    <reaction evidence="14">
        <text>oxaloacetate(in) + sulfate(out) = oxaloacetate(out) + sulfate(in)</text>
        <dbReference type="Rhea" id="RHEA:76351"/>
        <dbReference type="ChEBI" id="CHEBI:16189"/>
        <dbReference type="ChEBI" id="CHEBI:16452"/>
    </reaction>
    <physiologicalReaction direction="left-to-right" evidence="14">
        <dbReference type="Rhea" id="RHEA:76352"/>
    </physiologicalReaction>
    <physiologicalReaction direction="right-to-left" evidence="14">
        <dbReference type="Rhea" id="RHEA:76353"/>
    </physiologicalReaction>
</comment>
<sequence length="324" mass="35001">MSESKAPTTSPKSEKSAAQKVSKAGSFIAGGLAACIAVTVTNPIELVKTRMQLQGELSATNQKIYKNPFQALSVIYKNEGIRGLQKGLSCAYIYQIGLNGCRLGFYEPVRSTLNGVFFAGQDVHKVQSVPVNVVSGALSGIIGAIIGSPLYLVKTRMQSFSTSIKIGEQTHYNSFIDGLTSIYKKEGGFLGLFRGVDAAILRTGAGSSVQLPIYNAAKNFLLENNIMKEGTSLHLVSSTMSGIGVGVVMNPWDVILTRVYNQKGDLYKGPIDCFVKTVRIEGIGALYKGFGAQLFRIAPHTILCLTFMEQTMKLVYGVEKRLFA</sequence>
<keyword evidence="4 17" id="KW-0812">Transmembrane</keyword>
<keyword evidence="3 18" id="KW-0813">Transport</keyword>
<keyword evidence="5" id="KW-0677">Repeat</keyword>
<evidence type="ECO:0000256" key="1">
    <source>
        <dbReference type="ARBA" id="ARBA00004448"/>
    </source>
</evidence>
<evidence type="ECO:0000313" key="21">
    <source>
        <dbReference type="Proteomes" id="UP000095728"/>
    </source>
</evidence>
<evidence type="ECO:0000256" key="13">
    <source>
        <dbReference type="ARBA" id="ARBA00051081"/>
    </source>
</evidence>
<evidence type="ECO:0000256" key="18">
    <source>
        <dbReference type="RuleBase" id="RU000488"/>
    </source>
</evidence>
<evidence type="ECO:0000256" key="4">
    <source>
        <dbReference type="ARBA" id="ARBA00022692"/>
    </source>
</evidence>
<keyword evidence="8" id="KW-0496">Mitochondrion</keyword>
<comment type="function">
    <text evidence="15">Antiporter that exchanges dicarboxylates and sulfur oxoanions across the inner membrane of mitochondria. Exports alpha-isopropylmalate from mitochondrial matrix to the cytosol, where it serves as a precursor for leucine biosynthesis.</text>
</comment>
<evidence type="ECO:0000256" key="6">
    <source>
        <dbReference type="ARBA" id="ARBA00022792"/>
    </source>
</evidence>
<feature type="repeat" description="Solcar" evidence="17">
    <location>
        <begin position="21"/>
        <end position="112"/>
    </location>
</feature>
<evidence type="ECO:0000256" key="7">
    <source>
        <dbReference type="ARBA" id="ARBA00022989"/>
    </source>
</evidence>
<protein>
    <recommendedName>
        <fullName evidence="16">Mitochondrial oxaloacetate transport protein</fullName>
    </recommendedName>
</protein>
<dbReference type="Pfam" id="PF00153">
    <property type="entry name" value="Mito_carr"/>
    <property type="match status" value="3"/>
</dbReference>
<dbReference type="PROSITE" id="PS51257">
    <property type="entry name" value="PROKAR_LIPOPROTEIN"/>
    <property type="match status" value="1"/>
</dbReference>
<keyword evidence="21" id="KW-1185">Reference proteome</keyword>
<comment type="similarity">
    <text evidence="2 18">Belongs to the mitochondrial carrier (TC 2.A.29) family.</text>
</comment>
<dbReference type="FunFam" id="1.50.40.10:FF:000039">
    <property type="entry name" value="Solute carrier family 25 member 35"/>
    <property type="match status" value="1"/>
</dbReference>
<dbReference type="InterPro" id="IPR002067">
    <property type="entry name" value="MCP"/>
</dbReference>
<dbReference type="PANTHER" id="PTHR45928:SF1">
    <property type="entry name" value="RE38146P"/>
    <property type="match status" value="1"/>
</dbReference>
<comment type="catalytic activity">
    <reaction evidence="12">
        <text>malonate(in) + sulfate(out) = malonate(out) + sulfate(in)</text>
        <dbReference type="Rhea" id="RHEA:73195"/>
        <dbReference type="ChEBI" id="CHEBI:15792"/>
        <dbReference type="ChEBI" id="CHEBI:16189"/>
    </reaction>
    <physiologicalReaction direction="left-to-right" evidence="12">
        <dbReference type="Rhea" id="RHEA:73196"/>
    </physiologicalReaction>
    <physiologicalReaction direction="right-to-left" evidence="12">
        <dbReference type="Rhea" id="RHEA:73197"/>
    </physiologicalReaction>
</comment>
<feature type="repeat" description="Solcar" evidence="17">
    <location>
        <begin position="127"/>
        <end position="220"/>
    </location>
</feature>
<keyword evidence="9 17" id="KW-0472">Membrane</keyword>
<evidence type="ECO:0000256" key="2">
    <source>
        <dbReference type="ARBA" id="ARBA00006375"/>
    </source>
</evidence>
<reference evidence="21" key="1">
    <citation type="journal article" date="2016" name="Genome Announc.">
        <title>Genome sequences of three species of Hanseniaspora isolated from spontaneous wine fermentations.</title>
        <authorList>
            <person name="Sternes P.R."/>
            <person name="Lee D."/>
            <person name="Kutyna D.R."/>
            <person name="Borneman A.R."/>
        </authorList>
    </citation>
    <scope>NUCLEOTIDE SEQUENCE [LARGE SCALE GENOMIC DNA]</scope>
    <source>
        <strain evidence="21">AWRI3579</strain>
    </source>
</reference>
<evidence type="ECO:0000256" key="17">
    <source>
        <dbReference type="PROSITE-ProRule" id="PRU00282"/>
    </source>
</evidence>
<feature type="transmembrane region" description="Helical" evidence="19">
    <location>
        <begin position="21"/>
        <end position="41"/>
    </location>
</feature>
<name>A0A1E5RHP9_9ASCO</name>
<evidence type="ECO:0000256" key="16">
    <source>
        <dbReference type="ARBA" id="ARBA00074147"/>
    </source>
</evidence>